<evidence type="ECO:0000313" key="3">
    <source>
        <dbReference type="EMBL" id="CAF1411424.1"/>
    </source>
</evidence>
<dbReference type="OrthoDB" id="10018159at2759"/>
<evidence type="ECO:0000256" key="1">
    <source>
        <dbReference type="ARBA" id="ARBA00023002"/>
    </source>
</evidence>
<feature type="transmembrane region" description="Helical" evidence="2">
    <location>
        <begin position="201"/>
        <end position="226"/>
    </location>
</feature>
<dbReference type="SUPFAM" id="SSF56176">
    <property type="entry name" value="FAD-binding/transporter-associated domain-like"/>
    <property type="match status" value="1"/>
</dbReference>
<dbReference type="InterPro" id="IPR036318">
    <property type="entry name" value="FAD-bd_PCMH-like_sf"/>
</dbReference>
<feature type="transmembrane region" description="Helical" evidence="2">
    <location>
        <begin position="28"/>
        <end position="48"/>
    </location>
</feature>
<keyword evidence="2" id="KW-1133">Transmembrane helix</keyword>
<reference evidence="3" key="1">
    <citation type="submission" date="2021-02" db="EMBL/GenBank/DDBJ databases">
        <authorList>
            <person name="Nowell W R."/>
        </authorList>
    </citation>
    <scope>NUCLEOTIDE SEQUENCE</scope>
</reference>
<evidence type="ECO:0000256" key="2">
    <source>
        <dbReference type="SAM" id="Phobius"/>
    </source>
</evidence>
<evidence type="ECO:0000313" key="4">
    <source>
        <dbReference type="Proteomes" id="UP000663852"/>
    </source>
</evidence>
<dbReference type="PANTHER" id="PTHR10801:SF0">
    <property type="entry name" value="DELTA(24)-STEROL REDUCTASE"/>
    <property type="match status" value="1"/>
</dbReference>
<dbReference type="Proteomes" id="UP000663852">
    <property type="component" value="Unassembled WGS sequence"/>
</dbReference>
<protein>
    <submittedName>
        <fullName evidence="3">Uncharacterized protein</fullName>
    </submittedName>
</protein>
<name>A0A815M137_ADIRI</name>
<dbReference type="GO" id="GO:0050660">
    <property type="term" value="F:flavin adenine dinucleotide binding"/>
    <property type="evidence" value="ECO:0007669"/>
    <property type="project" value="InterPro"/>
</dbReference>
<proteinExistence type="predicted"/>
<gene>
    <name evidence="3" type="ORF">EDS130_LOCUS36757</name>
</gene>
<accession>A0A815M137</accession>
<dbReference type="PANTHER" id="PTHR10801">
    <property type="entry name" value="24-DEHYDROCHOLESTEROL REDUCTASE"/>
    <property type="match status" value="1"/>
</dbReference>
<sequence length="529" mass="60947">MDYLERCVTWRHLNEKSEDSFSLKNIEIQYVLIIWSQIRTLYVLRILLWTKKQLMQSVIRSESLYSAIKMSMVCITILILFWCQIQSQARNNFDRLPKPPADYRYFVEEFGNVYKIIGSCSKVKNTSPKSRCIVRINHEYSSKLLTSGVSEKIIAFHVVVPQVAFTFKSFIGFYLTTTVFIILPTMIYIRKTNPQHLKKMLLFLIVYCSVCSGIVYCFGLFVYPFLFHSYYRLNILFNDMDHLKNEVLEMHCQVKSSAFVFSTNWWDDIVCRPKLDHTLPISALTPVNVIGFVARSPETFDFIIDPHFSSYLPLITMKSANGKRPEHLLPMYRFMNCTGTLRLSDQHILYIDTPATYGFSGDRQLGKGHSSRSTEYKKDKYVDVESLVTFEELCNETLKYNLLPCVIPEFKSITLGGAIQGIAIESSSFIYGSNGTIALVASARVQLIEATQWIHLKYIYYSKTSTFLESIQNTFDLRSHSTWIGDNQILDGIYFSNGNDNYNGIIAMSGGCVRSIPTKSSIYKENYFS</sequence>
<dbReference type="GO" id="GO:0016491">
    <property type="term" value="F:oxidoreductase activity"/>
    <property type="evidence" value="ECO:0007669"/>
    <property type="project" value="UniProtKB-KW"/>
</dbReference>
<dbReference type="AlphaFoldDB" id="A0A815M137"/>
<comment type="caution">
    <text evidence="3">The sequence shown here is derived from an EMBL/GenBank/DDBJ whole genome shotgun (WGS) entry which is preliminary data.</text>
</comment>
<keyword evidence="2" id="KW-0472">Membrane</keyword>
<organism evidence="3 4">
    <name type="scientific">Adineta ricciae</name>
    <name type="common">Rotifer</name>
    <dbReference type="NCBI Taxonomy" id="249248"/>
    <lineage>
        <taxon>Eukaryota</taxon>
        <taxon>Metazoa</taxon>
        <taxon>Spiralia</taxon>
        <taxon>Gnathifera</taxon>
        <taxon>Rotifera</taxon>
        <taxon>Eurotatoria</taxon>
        <taxon>Bdelloidea</taxon>
        <taxon>Adinetida</taxon>
        <taxon>Adinetidae</taxon>
        <taxon>Adineta</taxon>
    </lineage>
</organism>
<feature type="transmembrane region" description="Helical" evidence="2">
    <location>
        <begin position="171"/>
        <end position="189"/>
    </location>
</feature>
<keyword evidence="2" id="KW-0812">Transmembrane</keyword>
<feature type="transmembrane region" description="Helical" evidence="2">
    <location>
        <begin position="68"/>
        <end position="87"/>
    </location>
</feature>
<dbReference type="EMBL" id="CAJNOJ010000347">
    <property type="protein sequence ID" value="CAF1411424.1"/>
    <property type="molecule type" value="Genomic_DNA"/>
</dbReference>
<dbReference type="InterPro" id="IPR040165">
    <property type="entry name" value="Diminuto-like"/>
</dbReference>
<keyword evidence="1" id="KW-0560">Oxidoreductase</keyword>